<dbReference type="Proteomes" id="UP000006304">
    <property type="component" value="Chromosome"/>
</dbReference>
<organism evidence="1 2">
    <name type="scientific">Nocardia brasiliensis (strain ATCC 700358 / HUJEG-1)</name>
    <dbReference type="NCBI Taxonomy" id="1133849"/>
    <lineage>
        <taxon>Bacteria</taxon>
        <taxon>Bacillati</taxon>
        <taxon>Actinomycetota</taxon>
        <taxon>Actinomycetes</taxon>
        <taxon>Mycobacteriales</taxon>
        <taxon>Nocardiaceae</taxon>
        <taxon>Nocardia</taxon>
    </lineage>
</organism>
<evidence type="ECO:0000313" key="2">
    <source>
        <dbReference type="Proteomes" id="UP000006304"/>
    </source>
</evidence>
<evidence type="ECO:0000313" key="1">
    <source>
        <dbReference type="EMBL" id="AFU02472.1"/>
    </source>
</evidence>
<accession>K0EY73</accession>
<dbReference type="HOGENOM" id="CLU_1446264_0_0_11"/>
<protein>
    <recommendedName>
        <fullName evidence="3">Lipoprotein</fullName>
    </recommendedName>
</protein>
<dbReference type="AlphaFoldDB" id="K0EY73"/>
<sequence>MTVDRPQRSKLRRLGGALLLPWVVFATVAACTLLSDNAVSTSSDLQQALGEMPGVQQVFVSTGKTITVEVVLIENASAEQAAAVVRTFRNRTAEPGFRWREPQIEVRRGVDPSFFDVGVDNISLNLVRTSDFRAVSAAYRRLGREFTALSGARWRIGSATVAILGCTRRGYTPGAVEQKLADRYERC</sequence>
<dbReference type="KEGG" id="nbr:O3I_022585"/>
<evidence type="ECO:0008006" key="3">
    <source>
        <dbReference type="Google" id="ProtNLM"/>
    </source>
</evidence>
<keyword evidence="2" id="KW-1185">Reference proteome</keyword>
<name>K0EY73_NOCB7</name>
<dbReference type="EMBL" id="CP003876">
    <property type="protein sequence ID" value="AFU02472.1"/>
    <property type="molecule type" value="Genomic_DNA"/>
</dbReference>
<reference evidence="1 2" key="1">
    <citation type="journal article" date="2012" name="J. Bacteriol.">
        <title>Complete genome sequence of Nocardia brasiliensis HUJEG-1.</title>
        <authorList>
            <person name="Vera-Cabrera L."/>
            <person name="Ortiz-Lopez R."/>
            <person name="Elizondo-Gonzalez R."/>
            <person name="Perez-Maya A.A."/>
            <person name="Ocampo-Candiani J."/>
        </authorList>
    </citation>
    <scope>NUCLEOTIDE SEQUENCE [LARGE SCALE GENOMIC DNA]</scope>
    <source>
        <strain evidence="2">ATCC 700358</strain>
    </source>
</reference>
<gene>
    <name evidence="1" type="ORF">O3I_022585</name>
</gene>
<dbReference type="PROSITE" id="PS51257">
    <property type="entry name" value="PROKAR_LIPOPROTEIN"/>
    <property type="match status" value="1"/>
</dbReference>
<proteinExistence type="predicted"/>